<dbReference type="InterPro" id="IPR013830">
    <property type="entry name" value="SGNH_hydro"/>
</dbReference>
<evidence type="ECO:0000313" key="2">
    <source>
        <dbReference type="EMBL" id="KPM47082.1"/>
    </source>
</evidence>
<comment type="caution">
    <text evidence="2">The sequence shown here is derived from an EMBL/GenBank/DDBJ whole genome shotgun (WGS) entry which is preliminary data.</text>
</comment>
<feature type="domain" description="SGNH hydrolase-type esterase" evidence="1">
    <location>
        <begin position="11"/>
        <end position="204"/>
    </location>
</feature>
<dbReference type="EMBL" id="LGTQ01000013">
    <property type="protein sequence ID" value="KPM47082.1"/>
    <property type="molecule type" value="Genomic_DNA"/>
</dbReference>
<dbReference type="PANTHER" id="PTHR30383">
    <property type="entry name" value="THIOESTERASE 1/PROTEASE 1/LYSOPHOSPHOLIPASE L1"/>
    <property type="match status" value="1"/>
</dbReference>
<dbReference type="InterPro" id="IPR036514">
    <property type="entry name" value="SGNH_hydro_sf"/>
</dbReference>
<protein>
    <recommendedName>
        <fullName evidence="1">SGNH hydrolase-type esterase domain-containing protein</fullName>
    </recommendedName>
</protein>
<dbReference type="Proteomes" id="UP000050454">
    <property type="component" value="Unassembled WGS sequence"/>
</dbReference>
<dbReference type="Pfam" id="PF13472">
    <property type="entry name" value="Lipase_GDSL_2"/>
    <property type="match status" value="1"/>
</dbReference>
<accession>A0A0P7BP85</accession>
<keyword evidence="3" id="KW-1185">Reference proteome</keyword>
<dbReference type="Gene3D" id="3.40.50.1110">
    <property type="entry name" value="SGNH hydrolase"/>
    <property type="match status" value="1"/>
</dbReference>
<dbReference type="STRING" id="1605367.AFM12_16390"/>
<proteinExistence type="predicted"/>
<name>A0A0P7BP85_9BACT</name>
<reference evidence="2 3" key="1">
    <citation type="submission" date="2015-07" db="EMBL/GenBank/DDBJ databases">
        <title>The draft genome sequence of Leadbetterella sp. JN14-9.</title>
        <authorList>
            <person name="Liu Y."/>
            <person name="Du J."/>
            <person name="Shao Z."/>
        </authorList>
    </citation>
    <scope>NUCLEOTIDE SEQUENCE [LARGE SCALE GENOMIC DNA]</scope>
    <source>
        <strain evidence="2 3">JN14-9</strain>
    </source>
</reference>
<dbReference type="GO" id="GO:0004622">
    <property type="term" value="F:phosphatidylcholine lysophospholipase activity"/>
    <property type="evidence" value="ECO:0007669"/>
    <property type="project" value="TreeGrafter"/>
</dbReference>
<organism evidence="2 3">
    <name type="scientific">Jiulongibacter sediminis</name>
    <dbReference type="NCBI Taxonomy" id="1605367"/>
    <lineage>
        <taxon>Bacteria</taxon>
        <taxon>Pseudomonadati</taxon>
        <taxon>Bacteroidota</taxon>
        <taxon>Cytophagia</taxon>
        <taxon>Cytophagales</taxon>
        <taxon>Leadbetterellaceae</taxon>
        <taxon>Jiulongibacter</taxon>
    </lineage>
</organism>
<dbReference type="CDD" id="cd01834">
    <property type="entry name" value="SGNH_hydrolase_like_2"/>
    <property type="match status" value="1"/>
</dbReference>
<dbReference type="AlphaFoldDB" id="A0A0P7BP85"/>
<dbReference type="InterPro" id="IPR051532">
    <property type="entry name" value="Ester_Hydrolysis_Enzymes"/>
</dbReference>
<evidence type="ECO:0000313" key="3">
    <source>
        <dbReference type="Proteomes" id="UP000050454"/>
    </source>
</evidence>
<sequence>MQKEWPKRFLFIGDSITDGNRGRNEDPNHILGHGYVFSIASRLGAKYPEKDLSFVNRGISGNTVIDLQNRWVEDCLEHQPEVLTIMVGINDFYYQLKENRADCTPQNYEKVYRKLLIETKSKLPGVELVIMSPFLLPIGKAHGLMYASHKTLFEQYHKASQQVAADFGATFIDLQKMYLEEARIPNFEYWIWDGIHPTYSGHELLTQAWFRATGYR</sequence>
<dbReference type="SUPFAM" id="SSF52266">
    <property type="entry name" value="SGNH hydrolase"/>
    <property type="match status" value="1"/>
</dbReference>
<dbReference type="PANTHER" id="PTHR30383:SF5">
    <property type="entry name" value="SGNH HYDROLASE-TYPE ESTERASE DOMAIN-CONTAINING PROTEIN"/>
    <property type="match status" value="1"/>
</dbReference>
<evidence type="ECO:0000259" key="1">
    <source>
        <dbReference type="Pfam" id="PF13472"/>
    </source>
</evidence>
<dbReference type="PATRIC" id="fig|1605367.3.peg.710"/>
<gene>
    <name evidence="2" type="ORF">AFM12_16390</name>
</gene>